<dbReference type="GO" id="GO:0005886">
    <property type="term" value="C:plasma membrane"/>
    <property type="evidence" value="ECO:0007669"/>
    <property type="project" value="UniProtKB-SubCell"/>
</dbReference>
<evidence type="ECO:0000256" key="3">
    <source>
        <dbReference type="ARBA" id="ARBA00022989"/>
    </source>
</evidence>
<gene>
    <name evidence="7" type="ORF">J2W61_005214</name>
</gene>
<evidence type="ECO:0000256" key="5">
    <source>
        <dbReference type="SAM" id="Phobius"/>
    </source>
</evidence>
<evidence type="ECO:0000256" key="2">
    <source>
        <dbReference type="ARBA" id="ARBA00022692"/>
    </source>
</evidence>
<feature type="domain" description="Bacterial virulence protein VirB8" evidence="6">
    <location>
        <begin position="9"/>
        <end position="221"/>
    </location>
</feature>
<keyword evidence="3 5" id="KW-1133">Transmembrane helix</keyword>
<keyword evidence="2 5" id="KW-0812">Transmembrane</keyword>
<dbReference type="AlphaFoldDB" id="A0AAW8M3A6"/>
<reference evidence="7" key="1">
    <citation type="submission" date="2023-07" db="EMBL/GenBank/DDBJ databases">
        <title>Sorghum-associated microbial communities from plants grown in Nebraska, USA.</title>
        <authorList>
            <person name="Schachtman D."/>
        </authorList>
    </citation>
    <scope>NUCLEOTIDE SEQUENCE</scope>
    <source>
        <strain evidence="7">1457</strain>
    </source>
</reference>
<protein>
    <submittedName>
        <fullName evidence="7">Type IV secretion system protein VirB8</fullName>
    </submittedName>
</protein>
<accession>A0AAW8M3A6</accession>
<comment type="subcellular location">
    <subcellularLocation>
        <location evidence="1">Cell membrane</location>
        <topology evidence="1">Single-pass membrane protein</topology>
    </subcellularLocation>
</comment>
<evidence type="ECO:0000313" key="8">
    <source>
        <dbReference type="Proteomes" id="UP001265315"/>
    </source>
</evidence>
<dbReference type="Proteomes" id="UP001265315">
    <property type="component" value="Unassembled WGS sequence"/>
</dbReference>
<dbReference type="Pfam" id="PF04335">
    <property type="entry name" value="VirB8"/>
    <property type="match status" value="1"/>
</dbReference>
<dbReference type="SUPFAM" id="SSF54427">
    <property type="entry name" value="NTF2-like"/>
    <property type="match status" value="1"/>
</dbReference>
<dbReference type="InterPro" id="IPR032710">
    <property type="entry name" value="NTF2-like_dom_sf"/>
</dbReference>
<keyword evidence="4 5" id="KW-0472">Membrane</keyword>
<comment type="caution">
    <text evidence="7">The sequence shown here is derived from an EMBL/GenBank/DDBJ whole genome shotgun (WGS) entry which is preliminary data.</text>
</comment>
<organism evidence="7 8">
    <name type="scientific">Agrobacterium tumefaciens</name>
    <dbReference type="NCBI Taxonomy" id="358"/>
    <lineage>
        <taxon>Bacteria</taxon>
        <taxon>Pseudomonadati</taxon>
        <taxon>Pseudomonadota</taxon>
        <taxon>Alphaproteobacteria</taxon>
        <taxon>Hyphomicrobiales</taxon>
        <taxon>Rhizobiaceae</taxon>
        <taxon>Rhizobium/Agrobacterium group</taxon>
        <taxon>Agrobacterium</taxon>
        <taxon>Agrobacterium tumefaciens complex</taxon>
    </lineage>
</organism>
<dbReference type="EMBL" id="JAVDSW010000009">
    <property type="protein sequence ID" value="MDR6705339.1"/>
    <property type="molecule type" value="Genomic_DNA"/>
</dbReference>
<dbReference type="InterPro" id="IPR007430">
    <property type="entry name" value="VirB8"/>
</dbReference>
<dbReference type="Gene3D" id="3.10.450.230">
    <property type="entry name" value="VirB8 protein"/>
    <property type="match status" value="1"/>
</dbReference>
<feature type="transmembrane region" description="Helical" evidence="5">
    <location>
        <begin position="28"/>
        <end position="49"/>
    </location>
</feature>
<dbReference type="CDD" id="cd16424">
    <property type="entry name" value="VirB8"/>
    <property type="match status" value="1"/>
</dbReference>
<evidence type="ECO:0000256" key="4">
    <source>
        <dbReference type="ARBA" id="ARBA00023136"/>
    </source>
</evidence>
<evidence type="ECO:0000259" key="6">
    <source>
        <dbReference type="Pfam" id="PF04335"/>
    </source>
</evidence>
<evidence type="ECO:0000256" key="1">
    <source>
        <dbReference type="ARBA" id="ARBA00004162"/>
    </source>
</evidence>
<evidence type="ECO:0000313" key="7">
    <source>
        <dbReference type="EMBL" id="MDR6705339.1"/>
    </source>
</evidence>
<name>A0AAW8M3A6_AGRTU</name>
<proteinExistence type="predicted"/>
<dbReference type="RefSeq" id="WP_111794436.1">
    <property type="nucleotide sequence ID" value="NZ_JAGIPM010000010.1"/>
</dbReference>
<sequence>MTDSDTHHAFEDELFFTLRQQRNNWAKIAIGSVALALLSICCLLVILPLNETRPFVVMVDKTTGQAEKVVEVRPATLDQQDAVRQAELVSYVVDRETFDPADNGIRIPDVMTRSKDNAAETLASLWSASSKQYPPAVYGSDIRVRVVVKSISISPSARRNAPDLARVRITKYREEKGRETAERTFVATVGFTFQPNANAQLQAVWKNPLGFTVVSYRIDAELAG</sequence>